<dbReference type="GO" id="GO:0003724">
    <property type="term" value="F:RNA helicase activity"/>
    <property type="evidence" value="ECO:0007669"/>
    <property type="project" value="UniProtKB-EC"/>
</dbReference>
<organism evidence="13 14">
    <name type="scientific">Nematostella vectensis</name>
    <name type="common">Starlet sea anemone</name>
    <dbReference type="NCBI Taxonomy" id="45351"/>
    <lineage>
        <taxon>Eukaryota</taxon>
        <taxon>Metazoa</taxon>
        <taxon>Cnidaria</taxon>
        <taxon>Anthozoa</taxon>
        <taxon>Hexacorallia</taxon>
        <taxon>Actiniaria</taxon>
        <taxon>Edwardsiidae</taxon>
        <taxon>Nematostella</taxon>
    </lineage>
</organism>
<dbReference type="InterPro" id="IPR001650">
    <property type="entry name" value="Helicase_C-like"/>
</dbReference>
<feature type="compositionally biased region" description="Basic residues" evidence="9">
    <location>
        <begin position="8"/>
        <end position="18"/>
    </location>
</feature>
<evidence type="ECO:0000313" key="14">
    <source>
        <dbReference type="Proteomes" id="UP000001593"/>
    </source>
</evidence>
<dbReference type="SMART" id="SM00487">
    <property type="entry name" value="DEXDc"/>
    <property type="match status" value="1"/>
</dbReference>
<dbReference type="InterPro" id="IPR025313">
    <property type="entry name" value="SPB4-like_CTE"/>
</dbReference>
<dbReference type="GO" id="GO:0005524">
    <property type="term" value="F:ATP binding"/>
    <property type="evidence" value="ECO:0007669"/>
    <property type="project" value="UniProtKB-UniRule"/>
</dbReference>
<dbReference type="InParanoid" id="A7S2R2"/>
<evidence type="ECO:0000256" key="6">
    <source>
        <dbReference type="PROSITE-ProRule" id="PRU00552"/>
    </source>
</evidence>
<dbReference type="AlphaFoldDB" id="A7S2R2"/>
<dbReference type="EC" id="3.6.4.13" evidence="8"/>
<dbReference type="CDD" id="cd18787">
    <property type="entry name" value="SF2_C_DEAD"/>
    <property type="match status" value="1"/>
</dbReference>
<keyword evidence="3 7" id="KW-0347">Helicase</keyword>
<dbReference type="PANTHER" id="PTHR24031">
    <property type="entry name" value="RNA HELICASE"/>
    <property type="match status" value="1"/>
</dbReference>
<dbReference type="PROSITE" id="PS00039">
    <property type="entry name" value="DEAD_ATP_HELICASE"/>
    <property type="match status" value="1"/>
</dbReference>
<dbReference type="PROSITE" id="PS51192">
    <property type="entry name" value="HELICASE_ATP_BIND_1"/>
    <property type="match status" value="1"/>
</dbReference>
<dbReference type="PhylomeDB" id="A7S2R2"/>
<sequence>MAADGKRDTRKPKRTKKAWRIDKKKSWDKEQQEMKDLEDRCKEIGSSEVEKFSDFPISKRTLDGLMKAGFVTPTDIQKQGIPVALSGRDVLGAAKTGSGKTLAFLIPIIETLWRQKWTSMDGLGALVISPTRELAYQTFEVLVKIGNKHDLSAGLIIGGKDLKNEQKRIMKTNIVVCTPGRLLQHMDETPNFDCTSLQILVLDEADRILDMGFAPTLNAIIENLPSERQTLLYSATQTRSVKDLARLSLQEPTYISAHEKSDTSTPNRLTQSYVVCELPDKLNFLFSFIRNHLKSKILVFVSSCKQVKFIYEGFRRLQPGIPLMALYGKQKQLKRVAIYDEFCKKTQCVLFATDIAARGLDFPAVNWVIQLDCPEDANTYIHRAGRTARYQKDGQSLLVLLPSEEQEMIKALKDKKVPINEIKVNPKKMSSIQSKLESFLAQDQELKHWAQKSIISYVRSVFLQSNKKIFDTTKLPIKEFSVSLGLSNAPRIRFLQSALTLSAQKRSTMYSDNQTLISTNLLFGGKQTSEPTMGDVDIGDSSGEEEPGDKSQDHRPNTVRESNEPDFTGIEDIVDQDGDADMLFVKRRNVEVEPLDFELDQTKEKKKTKKEKMPTKVSHAKKLVNKKLKLNSKITFNDDGKVS</sequence>
<dbReference type="Pfam" id="PF13959">
    <property type="entry name" value="CTE_SPB4"/>
    <property type="match status" value="1"/>
</dbReference>
<evidence type="ECO:0000256" key="3">
    <source>
        <dbReference type="ARBA" id="ARBA00022806"/>
    </source>
</evidence>
<evidence type="ECO:0000259" key="11">
    <source>
        <dbReference type="PROSITE" id="PS51194"/>
    </source>
</evidence>
<evidence type="ECO:0000256" key="4">
    <source>
        <dbReference type="ARBA" id="ARBA00022840"/>
    </source>
</evidence>
<comment type="function">
    <text evidence="8">RNA helicase.</text>
</comment>
<dbReference type="EMBL" id="DS469570">
    <property type="protein sequence ID" value="EDO41969.1"/>
    <property type="molecule type" value="Genomic_DNA"/>
</dbReference>
<dbReference type="eggNOG" id="KOG0343">
    <property type="taxonomic scope" value="Eukaryota"/>
</dbReference>
<keyword evidence="14" id="KW-1185">Reference proteome</keyword>
<comment type="similarity">
    <text evidence="7">Belongs to the DEAD box helicase family.</text>
</comment>
<feature type="region of interest" description="Disordered" evidence="9">
    <location>
        <begin position="527"/>
        <end position="570"/>
    </location>
</feature>
<proteinExistence type="inferred from homology"/>
<evidence type="ECO:0000256" key="5">
    <source>
        <dbReference type="ARBA" id="ARBA00022884"/>
    </source>
</evidence>
<dbReference type="Pfam" id="PF00270">
    <property type="entry name" value="DEAD"/>
    <property type="match status" value="1"/>
</dbReference>
<accession>A7S2R2</accession>
<dbReference type="Gene3D" id="3.40.50.300">
    <property type="entry name" value="P-loop containing nucleotide triphosphate hydrolases"/>
    <property type="match status" value="2"/>
</dbReference>
<dbReference type="InterPro" id="IPR014001">
    <property type="entry name" value="Helicase_ATP-bd"/>
</dbReference>
<dbReference type="GO" id="GO:0005634">
    <property type="term" value="C:nucleus"/>
    <property type="evidence" value="ECO:0000318"/>
    <property type="project" value="GO_Central"/>
</dbReference>
<dbReference type="SUPFAM" id="SSF52540">
    <property type="entry name" value="P-loop containing nucleoside triphosphate hydrolases"/>
    <property type="match status" value="1"/>
</dbReference>
<evidence type="ECO:0000259" key="12">
    <source>
        <dbReference type="PROSITE" id="PS51195"/>
    </source>
</evidence>
<keyword evidence="5 8" id="KW-0694">RNA-binding</keyword>
<feature type="compositionally biased region" description="Basic and acidic residues" evidence="9">
    <location>
        <begin position="19"/>
        <end position="33"/>
    </location>
</feature>
<dbReference type="GO" id="GO:0003723">
    <property type="term" value="F:RNA binding"/>
    <property type="evidence" value="ECO:0007669"/>
    <property type="project" value="UniProtKB-UniRule"/>
</dbReference>
<evidence type="ECO:0000256" key="7">
    <source>
        <dbReference type="RuleBase" id="RU000492"/>
    </source>
</evidence>
<keyword evidence="2 7" id="KW-0378">Hydrolase</keyword>
<feature type="short sequence motif" description="Q motif" evidence="6">
    <location>
        <begin position="50"/>
        <end position="78"/>
    </location>
</feature>
<evidence type="ECO:0000313" key="13">
    <source>
        <dbReference type="EMBL" id="EDO41969.1"/>
    </source>
</evidence>
<dbReference type="Proteomes" id="UP000001593">
    <property type="component" value="Unassembled WGS sequence"/>
</dbReference>
<feature type="domain" description="Helicase C-terminal" evidence="11">
    <location>
        <begin position="281"/>
        <end position="430"/>
    </location>
</feature>
<dbReference type="InterPro" id="IPR000629">
    <property type="entry name" value="RNA-helicase_DEAD-box_CS"/>
</dbReference>
<dbReference type="InterPro" id="IPR014014">
    <property type="entry name" value="RNA_helicase_DEAD_Q_motif"/>
</dbReference>
<feature type="region of interest" description="Disordered" evidence="9">
    <location>
        <begin position="601"/>
        <end position="623"/>
    </location>
</feature>
<dbReference type="InterPro" id="IPR011545">
    <property type="entry name" value="DEAD/DEAH_box_helicase_dom"/>
</dbReference>
<dbReference type="GO" id="GO:0016887">
    <property type="term" value="F:ATP hydrolysis activity"/>
    <property type="evidence" value="ECO:0007669"/>
    <property type="project" value="RHEA"/>
</dbReference>
<comment type="domain">
    <text evidence="8">The Q motif is unique to and characteristic of the DEAD box family of RNA helicases and controls ATP binding and hydrolysis.</text>
</comment>
<dbReference type="SMART" id="SM01178">
    <property type="entry name" value="DUF4217"/>
    <property type="match status" value="1"/>
</dbReference>
<dbReference type="GO" id="GO:0006364">
    <property type="term" value="P:rRNA processing"/>
    <property type="evidence" value="ECO:0000318"/>
    <property type="project" value="GO_Central"/>
</dbReference>
<evidence type="ECO:0000256" key="9">
    <source>
        <dbReference type="SAM" id="MobiDB-lite"/>
    </source>
</evidence>
<evidence type="ECO:0000256" key="8">
    <source>
        <dbReference type="RuleBase" id="RU365068"/>
    </source>
</evidence>
<dbReference type="SMART" id="SM00490">
    <property type="entry name" value="HELICc"/>
    <property type="match status" value="1"/>
</dbReference>
<name>A7S2R2_NEMVE</name>
<protein>
    <recommendedName>
        <fullName evidence="8">ATP-dependent RNA helicase</fullName>
        <ecNumber evidence="8">3.6.4.13</ecNumber>
    </recommendedName>
</protein>
<dbReference type="PROSITE" id="PS51194">
    <property type="entry name" value="HELICASE_CTER"/>
    <property type="match status" value="1"/>
</dbReference>
<feature type="region of interest" description="Disordered" evidence="9">
    <location>
        <begin position="1"/>
        <end position="33"/>
    </location>
</feature>
<evidence type="ECO:0000256" key="1">
    <source>
        <dbReference type="ARBA" id="ARBA00022741"/>
    </source>
</evidence>
<dbReference type="InterPro" id="IPR027417">
    <property type="entry name" value="P-loop_NTPase"/>
</dbReference>
<comment type="catalytic activity">
    <reaction evidence="8">
        <text>ATP + H2O = ADP + phosphate + H(+)</text>
        <dbReference type="Rhea" id="RHEA:13065"/>
        <dbReference type="ChEBI" id="CHEBI:15377"/>
        <dbReference type="ChEBI" id="CHEBI:15378"/>
        <dbReference type="ChEBI" id="CHEBI:30616"/>
        <dbReference type="ChEBI" id="CHEBI:43474"/>
        <dbReference type="ChEBI" id="CHEBI:456216"/>
        <dbReference type="EC" id="3.6.4.13"/>
    </reaction>
</comment>
<feature type="domain" description="Helicase ATP-binding" evidence="10">
    <location>
        <begin position="81"/>
        <end position="255"/>
    </location>
</feature>
<dbReference type="Pfam" id="PF00271">
    <property type="entry name" value="Helicase_C"/>
    <property type="match status" value="1"/>
</dbReference>
<feature type="compositionally biased region" description="Basic and acidic residues" evidence="9">
    <location>
        <begin position="548"/>
        <end position="563"/>
    </location>
</feature>
<reference evidence="13 14" key="1">
    <citation type="journal article" date="2007" name="Science">
        <title>Sea anemone genome reveals ancestral eumetazoan gene repertoire and genomic organization.</title>
        <authorList>
            <person name="Putnam N.H."/>
            <person name="Srivastava M."/>
            <person name="Hellsten U."/>
            <person name="Dirks B."/>
            <person name="Chapman J."/>
            <person name="Salamov A."/>
            <person name="Terry A."/>
            <person name="Shapiro H."/>
            <person name="Lindquist E."/>
            <person name="Kapitonov V.V."/>
            <person name="Jurka J."/>
            <person name="Genikhovich G."/>
            <person name="Grigoriev I.V."/>
            <person name="Lucas S.M."/>
            <person name="Steele R.E."/>
            <person name="Finnerty J.R."/>
            <person name="Technau U."/>
            <person name="Martindale M.Q."/>
            <person name="Rokhsar D.S."/>
        </authorList>
    </citation>
    <scope>NUCLEOTIDE SEQUENCE [LARGE SCALE GENOMIC DNA]</scope>
    <source>
        <strain evidence="14">CH2 X CH6</strain>
    </source>
</reference>
<dbReference type="PROSITE" id="PS51195">
    <property type="entry name" value="Q_MOTIF"/>
    <property type="match status" value="1"/>
</dbReference>
<evidence type="ECO:0000256" key="2">
    <source>
        <dbReference type="ARBA" id="ARBA00022801"/>
    </source>
</evidence>
<dbReference type="OMA" id="HCLTMCL"/>
<keyword evidence="1 7" id="KW-0547">Nucleotide-binding</keyword>
<dbReference type="STRING" id="45351.A7S2R2"/>
<keyword evidence="4 7" id="KW-0067">ATP-binding</keyword>
<feature type="domain" description="DEAD-box RNA helicase Q" evidence="12">
    <location>
        <begin position="50"/>
        <end position="78"/>
    </location>
</feature>
<evidence type="ECO:0000259" key="10">
    <source>
        <dbReference type="PROSITE" id="PS51192"/>
    </source>
</evidence>
<dbReference type="HOGENOM" id="CLU_003041_26_1_1"/>
<dbReference type="FunCoup" id="A7S2R2">
    <property type="interactions" value="717"/>
</dbReference>
<gene>
    <name evidence="13" type="ORF">NEMVEDRAFT_v1g165740</name>
</gene>
<dbReference type="CDD" id="cd17941">
    <property type="entry name" value="DEADc_DDX10"/>
    <property type="match status" value="1"/>
</dbReference>